<evidence type="ECO:0000256" key="6">
    <source>
        <dbReference type="ARBA" id="ARBA00022840"/>
    </source>
</evidence>
<accession>A0A2J6QW43</accession>
<sequence>MVKASSPKTEKMPFQLLDFDDPGSQFDSDFDSEVSSDDSDTSRHSKCPSIGSKRGLPKPKVNRKRARARSQPSEPELGDCDEKSDEDSIEHPLQQRHGKPKRHQLQHTRRDTLSSSSPFREFDHGTETNPPCTPQSSDKETENKTPCSEAPDTQSEVDWESVLCADIEMLPPSNWEAKYLEHQARIMAHANYGDHPNEHSNQGIGDYSDEPWYPYDPGSMPVDGFTEDQHDPANDELEGKKIICYGVIHQVGVKVLEQAPAALKRLPSIQLISESLSQQKIYVFNVLQEDKVFLLQPPAISGEGQLSSNNIAVLNKGHTDALSELSGFCSFEAYSFAAEWDSISSGDTSIGKQNFLLADLLIYGSKEHLRYVGKILDHKKVFLQEPDYRNPNLDYVNPHILDLSAVHPEPRCEVDPSSSSLLQLDAGCQDELSWQVATPQALLKDRIATAFRNTTRATSLKRIAADIRIHTLLKPYQEEALDFIMQRECGPVPEQYSLWKPNYLPDDVTYTHVITNFNTSQKPVETGGGILSDEMGLGKTLTMLAAMIHSAEDARAFAMNTHHGVSLGTEHALIPSRATLVIVPSPLLLNEWIEEIKLHCNGFSNIIIYHSQGREGNAKVLADSDIVLSTYHTIASELNDKKSPIWQIKWFRIVLDEAHIIRRVSTMLFKAMKKLRAKFYWCLTGTPVQNSLEDIAALLSFIRASPLDDLADFRKYIVAPLMKHSENGVENLRQLLDSVCLRRTKQLLDLPEAMFELQYLRFSAKEEHQYNDTRDKLVKLIHKNGLKSKNQKGYLGVLQLQLQLRRLCNHGTFQKASMGADEFDPDQAIALLKKQKIAKCEACPLQVTGIQGIEETRNGSFTVCGHLLCMKCVPKMKMALKLVEGRDGCFQCSLCQEIIFGDYLVGESGTKSSNSGDKGLSAWQYFDKEGCSTKVSAVISDIEHHKTDGKSIVFSCWTRSLDLIGIFLTSRKIPFVRIDGSHSLGQRKSILETYQKDPSVKILLMTTGTGAVGLNLTVANCVYLLEPQWNPMVENQAIARVLRLGQTRNVRVVRYIMKGTVEEKEMRSQQIRKLEYAKVGWKGEQ</sequence>
<keyword evidence="5" id="KW-0862">Zinc</keyword>
<evidence type="ECO:0000313" key="10">
    <source>
        <dbReference type="EMBL" id="PMD30497.1"/>
    </source>
</evidence>
<dbReference type="SUPFAM" id="SSF52540">
    <property type="entry name" value="P-loop containing nucleoside triphosphate hydrolases"/>
    <property type="match status" value="2"/>
</dbReference>
<dbReference type="InterPro" id="IPR000330">
    <property type="entry name" value="SNF2_N"/>
</dbReference>
<dbReference type="Gene3D" id="3.40.50.10810">
    <property type="entry name" value="Tandem AAA-ATPase domain"/>
    <property type="match status" value="1"/>
</dbReference>
<dbReference type="Pfam" id="PF00176">
    <property type="entry name" value="SNF2-rel_dom"/>
    <property type="match status" value="1"/>
</dbReference>
<evidence type="ECO:0000256" key="5">
    <source>
        <dbReference type="ARBA" id="ARBA00022833"/>
    </source>
</evidence>
<dbReference type="GO" id="GO:0005634">
    <property type="term" value="C:nucleus"/>
    <property type="evidence" value="ECO:0007669"/>
    <property type="project" value="TreeGrafter"/>
</dbReference>
<dbReference type="InterPro" id="IPR050628">
    <property type="entry name" value="SNF2_RAD54_helicase_TF"/>
</dbReference>
<feature type="compositionally biased region" description="Acidic residues" evidence="7">
    <location>
        <begin position="28"/>
        <end position="39"/>
    </location>
</feature>
<dbReference type="PROSITE" id="PS00518">
    <property type="entry name" value="ZF_RING_1"/>
    <property type="match status" value="1"/>
</dbReference>
<gene>
    <name evidence="10" type="ORF">L207DRAFT_227616</name>
</gene>
<feature type="domain" description="Helicase ATP-binding" evidence="8">
    <location>
        <begin position="520"/>
        <end position="705"/>
    </location>
</feature>
<dbReference type="InterPro" id="IPR038718">
    <property type="entry name" value="SNF2-like_sf"/>
</dbReference>
<dbReference type="Gene3D" id="3.40.50.300">
    <property type="entry name" value="P-loop containing nucleotide triphosphate hydrolases"/>
    <property type="match status" value="1"/>
</dbReference>
<dbReference type="GO" id="GO:0006281">
    <property type="term" value="P:DNA repair"/>
    <property type="evidence" value="ECO:0007669"/>
    <property type="project" value="TreeGrafter"/>
</dbReference>
<dbReference type="PROSITE" id="PS51194">
    <property type="entry name" value="HELICASE_CTER"/>
    <property type="match status" value="1"/>
</dbReference>
<name>A0A2J6QW43_HYAVF</name>
<dbReference type="GO" id="GO:0016787">
    <property type="term" value="F:hydrolase activity"/>
    <property type="evidence" value="ECO:0007669"/>
    <property type="project" value="UniProtKB-KW"/>
</dbReference>
<evidence type="ECO:0000256" key="7">
    <source>
        <dbReference type="SAM" id="MobiDB-lite"/>
    </source>
</evidence>
<dbReference type="Pfam" id="PF00271">
    <property type="entry name" value="Helicase_C"/>
    <property type="match status" value="1"/>
</dbReference>
<dbReference type="InterPro" id="IPR017907">
    <property type="entry name" value="Znf_RING_CS"/>
</dbReference>
<feature type="compositionally biased region" description="Basic residues" evidence="7">
    <location>
        <begin position="55"/>
        <end position="68"/>
    </location>
</feature>
<dbReference type="STRING" id="1149755.A0A2J6QW43"/>
<dbReference type="CDD" id="cd18008">
    <property type="entry name" value="DEXDc_SHPRH-like"/>
    <property type="match status" value="1"/>
</dbReference>
<dbReference type="InterPro" id="IPR001650">
    <property type="entry name" value="Helicase_C-like"/>
</dbReference>
<evidence type="ECO:0000256" key="3">
    <source>
        <dbReference type="ARBA" id="ARBA00022771"/>
    </source>
</evidence>
<dbReference type="GO" id="GO:0008094">
    <property type="term" value="F:ATP-dependent activity, acting on DNA"/>
    <property type="evidence" value="ECO:0007669"/>
    <property type="project" value="TreeGrafter"/>
</dbReference>
<keyword evidence="11" id="KW-1185">Reference proteome</keyword>
<evidence type="ECO:0000313" key="11">
    <source>
        <dbReference type="Proteomes" id="UP000235786"/>
    </source>
</evidence>
<keyword evidence="6" id="KW-0067">ATP-binding</keyword>
<dbReference type="SMART" id="SM00490">
    <property type="entry name" value="HELICc"/>
    <property type="match status" value="1"/>
</dbReference>
<reference evidence="10 11" key="1">
    <citation type="submission" date="2016-04" db="EMBL/GenBank/DDBJ databases">
        <title>A degradative enzymes factory behind the ericoid mycorrhizal symbiosis.</title>
        <authorList>
            <consortium name="DOE Joint Genome Institute"/>
            <person name="Martino E."/>
            <person name="Morin E."/>
            <person name="Grelet G."/>
            <person name="Kuo A."/>
            <person name="Kohler A."/>
            <person name="Daghino S."/>
            <person name="Barry K."/>
            <person name="Choi C."/>
            <person name="Cichocki N."/>
            <person name="Clum A."/>
            <person name="Copeland A."/>
            <person name="Hainaut M."/>
            <person name="Haridas S."/>
            <person name="Labutti K."/>
            <person name="Lindquist E."/>
            <person name="Lipzen A."/>
            <person name="Khouja H.-R."/>
            <person name="Murat C."/>
            <person name="Ohm R."/>
            <person name="Olson A."/>
            <person name="Spatafora J."/>
            <person name="Veneault-Fourrey C."/>
            <person name="Henrissat B."/>
            <person name="Grigoriev I."/>
            <person name="Martin F."/>
            <person name="Perotto S."/>
        </authorList>
    </citation>
    <scope>NUCLEOTIDE SEQUENCE [LARGE SCALE GENOMIC DNA]</scope>
    <source>
        <strain evidence="10 11">F</strain>
    </source>
</reference>
<dbReference type="Proteomes" id="UP000235786">
    <property type="component" value="Unassembled WGS sequence"/>
</dbReference>
<dbReference type="SMART" id="SM00487">
    <property type="entry name" value="DEXDc"/>
    <property type="match status" value="1"/>
</dbReference>
<organism evidence="10 11">
    <name type="scientific">Hyaloscypha variabilis (strain UAMH 11265 / GT02V1 / F)</name>
    <name type="common">Meliniomyces variabilis</name>
    <dbReference type="NCBI Taxonomy" id="1149755"/>
    <lineage>
        <taxon>Eukaryota</taxon>
        <taxon>Fungi</taxon>
        <taxon>Dikarya</taxon>
        <taxon>Ascomycota</taxon>
        <taxon>Pezizomycotina</taxon>
        <taxon>Leotiomycetes</taxon>
        <taxon>Helotiales</taxon>
        <taxon>Hyaloscyphaceae</taxon>
        <taxon>Hyaloscypha</taxon>
        <taxon>Hyaloscypha variabilis</taxon>
    </lineage>
</organism>
<feature type="compositionally biased region" description="Basic residues" evidence="7">
    <location>
        <begin position="94"/>
        <end position="107"/>
    </location>
</feature>
<evidence type="ECO:0000256" key="4">
    <source>
        <dbReference type="ARBA" id="ARBA00022801"/>
    </source>
</evidence>
<evidence type="ECO:0000256" key="2">
    <source>
        <dbReference type="ARBA" id="ARBA00022741"/>
    </source>
</evidence>
<dbReference type="AlphaFoldDB" id="A0A2J6QW43"/>
<dbReference type="EMBL" id="KZ613967">
    <property type="protein sequence ID" value="PMD30497.1"/>
    <property type="molecule type" value="Genomic_DNA"/>
</dbReference>
<dbReference type="PANTHER" id="PTHR45626:SF52">
    <property type="entry name" value="SINGLE-STRANDED DNA-DEPENDENT ATPASE (EUROFUNG)"/>
    <property type="match status" value="1"/>
</dbReference>
<dbReference type="InterPro" id="IPR014001">
    <property type="entry name" value="Helicase_ATP-bd"/>
</dbReference>
<proteinExistence type="predicted"/>
<feature type="compositionally biased region" description="Polar residues" evidence="7">
    <location>
        <begin position="127"/>
        <end position="136"/>
    </location>
</feature>
<dbReference type="GO" id="GO:0005524">
    <property type="term" value="F:ATP binding"/>
    <property type="evidence" value="ECO:0007669"/>
    <property type="project" value="UniProtKB-KW"/>
</dbReference>
<evidence type="ECO:0000259" key="9">
    <source>
        <dbReference type="PROSITE" id="PS51194"/>
    </source>
</evidence>
<dbReference type="GO" id="GO:0008270">
    <property type="term" value="F:zinc ion binding"/>
    <property type="evidence" value="ECO:0007669"/>
    <property type="project" value="UniProtKB-KW"/>
</dbReference>
<dbReference type="OrthoDB" id="448448at2759"/>
<feature type="region of interest" description="Disordered" evidence="7">
    <location>
        <begin position="1"/>
        <end position="157"/>
    </location>
</feature>
<keyword evidence="4" id="KW-0378">Hydrolase</keyword>
<dbReference type="PANTHER" id="PTHR45626">
    <property type="entry name" value="TRANSCRIPTION TERMINATION FACTOR 2-RELATED"/>
    <property type="match status" value="1"/>
</dbReference>
<keyword evidence="1" id="KW-0479">Metal-binding</keyword>
<feature type="domain" description="Helicase C-terminal" evidence="9">
    <location>
        <begin position="934"/>
        <end position="1085"/>
    </location>
</feature>
<dbReference type="CDD" id="cd18793">
    <property type="entry name" value="SF2_C_SNF"/>
    <property type="match status" value="1"/>
</dbReference>
<feature type="compositionally biased region" description="Acidic residues" evidence="7">
    <location>
        <begin position="76"/>
        <end position="88"/>
    </location>
</feature>
<evidence type="ECO:0000256" key="1">
    <source>
        <dbReference type="ARBA" id="ARBA00022723"/>
    </source>
</evidence>
<evidence type="ECO:0000259" key="8">
    <source>
        <dbReference type="PROSITE" id="PS51192"/>
    </source>
</evidence>
<keyword evidence="3" id="KW-0863">Zinc-finger</keyword>
<protein>
    <submittedName>
        <fullName evidence="10">Uncharacterized protein</fullName>
    </submittedName>
</protein>
<keyword evidence="2" id="KW-0547">Nucleotide-binding</keyword>
<dbReference type="InterPro" id="IPR027417">
    <property type="entry name" value="P-loop_NTPase"/>
</dbReference>
<dbReference type="PROSITE" id="PS51192">
    <property type="entry name" value="HELICASE_ATP_BIND_1"/>
    <property type="match status" value="1"/>
</dbReference>
<dbReference type="InterPro" id="IPR049730">
    <property type="entry name" value="SNF2/RAD54-like_C"/>
</dbReference>